<organism evidence="3 4">
    <name type="scientific">Mucilaginibacter litoreus</name>
    <dbReference type="NCBI Taxonomy" id="1048221"/>
    <lineage>
        <taxon>Bacteria</taxon>
        <taxon>Pseudomonadati</taxon>
        <taxon>Bacteroidota</taxon>
        <taxon>Sphingobacteriia</taxon>
        <taxon>Sphingobacteriales</taxon>
        <taxon>Sphingobacteriaceae</taxon>
        <taxon>Mucilaginibacter</taxon>
    </lineage>
</organism>
<evidence type="ECO:0000313" key="4">
    <source>
        <dbReference type="Proteomes" id="UP001597010"/>
    </source>
</evidence>
<proteinExistence type="inferred from homology"/>
<dbReference type="SUPFAM" id="SSF53448">
    <property type="entry name" value="Nucleotide-diphospho-sugar transferases"/>
    <property type="match status" value="1"/>
</dbReference>
<dbReference type="Gene3D" id="3.90.550.10">
    <property type="entry name" value="Spore Coat Polysaccharide Biosynthesis Protein SpsA, Chain A"/>
    <property type="match status" value="1"/>
</dbReference>
<evidence type="ECO:0000313" key="3">
    <source>
        <dbReference type="EMBL" id="MFD0795041.1"/>
    </source>
</evidence>
<dbReference type="Proteomes" id="UP001597010">
    <property type="component" value="Unassembled WGS sequence"/>
</dbReference>
<dbReference type="Pfam" id="PF00535">
    <property type="entry name" value="Glycos_transf_2"/>
    <property type="match status" value="1"/>
</dbReference>
<dbReference type="RefSeq" id="WP_377117036.1">
    <property type="nucleotide sequence ID" value="NZ_JBHTHZ010000013.1"/>
</dbReference>
<sequence length="311" mass="35127">MNSLALCIPAYNAAIYLPRLLQSAQKQVIPFNEILVYNDCSTDDTAAVAESYGATVITGNMNMGCSYGKNKLAEVTTSDWIHFHDADDELLPNFTTLAHNWLKTPDCPDVVLFDYEWRDNNTGQLLAVVHFDKNELEKDATAYAIQNQINPFCGLYKKPRYLEVGGYDIDPLILYNEDKAFHIKLAKNGLTFSAESEVSIINYRIENSMSAANIKKCVIAQYHVLEQTVATHGQKYTAELAEELFKNAAVLAKEDAWDYVNKALRLARNLGHKVPSNAGKAFRLLISINPFMAMWLREKLIRLFKPHLRNA</sequence>
<dbReference type="EMBL" id="JBHTHZ010000013">
    <property type="protein sequence ID" value="MFD0795041.1"/>
    <property type="molecule type" value="Genomic_DNA"/>
</dbReference>
<accession>A0ABW3AVF9</accession>
<dbReference type="PANTHER" id="PTHR43630:SF2">
    <property type="entry name" value="GLYCOSYLTRANSFERASE"/>
    <property type="match status" value="1"/>
</dbReference>
<evidence type="ECO:0000259" key="2">
    <source>
        <dbReference type="Pfam" id="PF00535"/>
    </source>
</evidence>
<reference evidence="4" key="1">
    <citation type="journal article" date="2019" name="Int. J. Syst. Evol. Microbiol.">
        <title>The Global Catalogue of Microorganisms (GCM) 10K type strain sequencing project: providing services to taxonomists for standard genome sequencing and annotation.</title>
        <authorList>
            <consortium name="The Broad Institute Genomics Platform"/>
            <consortium name="The Broad Institute Genome Sequencing Center for Infectious Disease"/>
            <person name="Wu L."/>
            <person name="Ma J."/>
        </authorList>
    </citation>
    <scope>NUCLEOTIDE SEQUENCE [LARGE SCALE GENOMIC DNA]</scope>
    <source>
        <strain evidence="4">CCUG 61484</strain>
    </source>
</reference>
<comment type="caution">
    <text evidence="3">The sequence shown here is derived from an EMBL/GenBank/DDBJ whole genome shotgun (WGS) entry which is preliminary data.</text>
</comment>
<dbReference type="CDD" id="cd00761">
    <property type="entry name" value="Glyco_tranf_GTA_type"/>
    <property type="match status" value="1"/>
</dbReference>
<name>A0ABW3AVF9_9SPHI</name>
<dbReference type="PANTHER" id="PTHR43630">
    <property type="entry name" value="POLY-BETA-1,6-N-ACETYL-D-GLUCOSAMINE SYNTHASE"/>
    <property type="match status" value="1"/>
</dbReference>
<dbReference type="InterPro" id="IPR029044">
    <property type="entry name" value="Nucleotide-diphossugar_trans"/>
</dbReference>
<gene>
    <name evidence="3" type="ORF">ACFQZX_15575</name>
</gene>
<dbReference type="InterPro" id="IPR001173">
    <property type="entry name" value="Glyco_trans_2-like"/>
</dbReference>
<protein>
    <submittedName>
        <fullName evidence="3">Glycosyltransferase family 2 protein</fullName>
    </submittedName>
</protein>
<keyword evidence="4" id="KW-1185">Reference proteome</keyword>
<feature type="domain" description="Glycosyltransferase 2-like" evidence="2">
    <location>
        <begin position="7"/>
        <end position="155"/>
    </location>
</feature>
<comment type="similarity">
    <text evidence="1">Belongs to the glycosyltransferase 2 family. WaaE/KdtX subfamily.</text>
</comment>
<evidence type="ECO:0000256" key="1">
    <source>
        <dbReference type="ARBA" id="ARBA00038494"/>
    </source>
</evidence>